<feature type="region of interest" description="Disordered" evidence="1">
    <location>
        <begin position="152"/>
        <end position="200"/>
    </location>
</feature>
<dbReference type="AlphaFoldDB" id="A0A437ACH5"/>
<dbReference type="RefSeq" id="XP_067494509.1">
    <property type="nucleotide sequence ID" value="XM_067632021.1"/>
</dbReference>
<protein>
    <submittedName>
        <fullName evidence="2">Uncharacterized protein</fullName>
    </submittedName>
</protein>
<gene>
    <name evidence="2" type="ORF">DFL_003128</name>
</gene>
<evidence type="ECO:0000256" key="1">
    <source>
        <dbReference type="SAM" id="MobiDB-lite"/>
    </source>
</evidence>
<dbReference type="EMBL" id="SAEB01000003">
    <property type="protein sequence ID" value="RVD88965.1"/>
    <property type="molecule type" value="Genomic_DNA"/>
</dbReference>
<evidence type="ECO:0000313" key="2">
    <source>
        <dbReference type="EMBL" id="RVD88965.1"/>
    </source>
</evidence>
<name>A0A437ACH5_ARTFL</name>
<reference evidence="2 3" key="1">
    <citation type="submission" date="2019-01" db="EMBL/GenBank/DDBJ databases">
        <title>Intercellular communication is required for trap formation in the nematode-trapping fungus Duddingtonia flagrans.</title>
        <authorList>
            <person name="Youssar L."/>
            <person name="Wernet V."/>
            <person name="Hensel N."/>
            <person name="Hildebrandt H.-G."/>
            <person name="Fischer R."/>
        </authorList>
    </citation>
    <scope>NUCLEOTIDE SEQUENCE [LARGE SCALE GENOMIC DNA]</scope>
    <source>
        <strain evidence="2 3">CBS H-5679</strain>
    </source>
</reference>
<sequence>MAPGFIILPIDLAWFLDFERADFNDRQKLLREGKSRRRIVPTSQMYRAHLEREGKLAAFPFAGEKGVNRAVSNECQDQGGLYEVYVRTDHLTNHWNDEEILGLFLRGKIWHGSPAALILHAARVLSYPNRGEEWVDEEKLRSVSELILLWGREPTPSHQTDGNSGDSTSKSTPPSPPPNSEPDDQNPRGNYEPSRWIRCV</sequence>
<dbReference type="GeneID" id="93585439"/>
<dbReference type="OrthoDB" id="3800761at2759"/>
<proteinExistence type="predicted"/>
<dbReference type="VEuPathDB" id="FungiDB:DFL_003128"/>
<keyword evidence="3" id="KW-1185">Reference proteome</keyword>
<accession>A0A437ACH5</accession>
<evidence type="ECO:0000313" key="3">
    <source>
        <dbReference type="Proteomes" id="UP000283090"/>
    </source>
</evidence>
<dbReference type="Proteomes" id="UP000283090">
    <property type="component" value="Unassembled WGS sequence"/>
</dbReference>
<organism evidence="2 3">
    <name type="scientific">Arthrobotrys flagrans</name>
    <name type="common">Nematode-trapping fungus</name>
    <name type="synonym">Trichothecium flagrans</name>
    <dbReference type="NCBI Taxonomy" id="97331"/>
    <lineage>
        <taxon>Eukaryota</taxon>
        <taxon>Fungi</taxon>
        <taxon>Dikarya</taxon>
        <taxon>Ascomycota</taxon>
        <taxon>Pezizomycotina</taxon>
        <taxon>Orbiliomycetes</taxon>
        <taxon>Orbiliales</taxon>
        <taxon>Orbiliaceae</taxon>
        <taxon>Arthrobotrys</taxon>
    </lineage>
</organism>
<comment type="caution">
    <text evidence="2">The sequence shown here is derived from an EMBL/GenBank/DDBJ whole genome shotgun (WGS) entry which is preliminary data.</text>
</comment>